<evidence type="ECO:0000313" key="2">
    <source>
        <dbReference type="EMBL" id="CRK94250.1"/>
    </source>
</evidence>
<dbReference type="EMBL" id="CVRI01000038">
    <property type="protein sequence ID" value="CRK94250.1"/>
    <property type="molecule type" value="Genomic_DNA"/>
</dbReference>
<keyword evidence="1" id="KW-0732">Signal</keyword>
<organism evidence="2 3">
    <name type="scientific">Clunio marinus</name>
    <dbReference type="NCBI Taxonomy" id="568069"/>
    <lineage>
        <taxon>Eukaryota</taxon>
        <taxon>Metazoa</taxon>
        <taxon>Ecdysozoa</taxon>
        <taxon>Arthropoda</taxon>
        <taxon>Hexapoda</taxon>
        <taxon>Insecta</taxon>
        <taxon>Pterygota</taxon>
        <taxon>Neoptera</taxon>
        <taxon>Endopterygota</taxon>
        <taxon>Diptera</taxon>
        <taxon>Nematocera</taxon>
        <taxon>Chironomoidea</taxon>
        <taxon>Chironomidae</taxon>
        <taxon>Clunio</taxon>
    </lineage>
</organism>
<protein>
    <submittedName>
        <fullName evidence="2">CLUMA_CG007765, isoform A</fullName>
    </submittedName>
</protein>
<accession>A0A1J1I398</accession>
<keyword evidence="3" id="KW-1185">Reference proteome</keyword>
<feature type="signal peptide" evidence="1">
    <location>
        <begin position="1"/>
        <end position="20"/>
    </location>
</feature>
<reference evidence="2 3" key="1">
    <citation type="submission" date="2015-04" db="EMBL/GenBank/DDBJ databases">
        <authorList>
            <person name="Syromyatnikov M.Y."/>
            <person name="Popov V.N."/>
        </authorList>
    </citation>
    <scope>NUCLEOTIDE SEQUENCE [LARGE SCALE GENOMIC DNA]</scope>
</reference>
<sequence length="87" mass="9486">MTKIIFVTFLALVVIAYCSANSVGSQSDEVPIVEGEEMMDLPSFKGCNKKWIPSVARNASCSRWCKKEQKMSGGSCEGKDCVCKNAN</sequence>
<name>A0A1J1I398_9DIPT</name>
<proteinExistence type="predicted"/>
<evidence type="ECO:0000256" key="1">
    <source>
        <dbReference type="SAM" id="SignalP"/>
    </source>
</evidence>
<gene>
    <name evidence="2" type="ORF">CLUMA_CG007765</name>
</gene>
<feature type="chain" id="PRO_5013312158" evidence="1">
    <location>
        <begin position="21"/>
        <end position="87"/>
    </location>
</feature>
<dbReference type="Proteomes" id="UP000183832">
    <property type="component" value="Unassembled WGS sequence"/>
</dbReference>
<evidence type="ECO:0000313" key="3">
    <source>
        <dbReference type="Proteomes" id="UP000183832"/>
    </source>
</evidence>
<dbReference type="AlphaFoldDB" id="A0A1J1I398"/>